<feature type="transmembrane region" description="Helical" evidence="7">
    <location>
        <begin position="48"/>
        <end position="71"/>
    </location>
</feature>
<organism evidence="9 10">
    <name type="scientific">Phenylobacterium terrae</name>
    <dbReference type="NCBI Taxonomy" id="2665495"/>
    <lineage>
        <taxon>Bacteria</taxon>
        <taxon>Pseudomonadati</taxon>
        <taxon>Pseudomonadota</taxon>
        <taxon>Alphaproteobacteria</taxon>
        <taxon>Caulobacterales</taxon>
        <taxon>Caulobacteraceae</taxon>
        <taxon>Phenylobacterium</taxon>
    </lineage>
</organism>
<dbReference type="InterPro" id="IPR020846">
    <property type="entry name" value="MFS_dom"/>
</dbReference>
<accession>A0ABW4N2U2</accession>
<evidence type="ECO:0000313" key="9">
    <source>
        <dbReference type="EMBL" id="MFD1784341.1"/>
    </source>
</evidence>
<keyword evidence="4 7" id="KW-0812">Transmembrane</keyword>
<reference evidence="10" key="1">
    <citation type="journal article" date="2019" name="Int. J. Syst. Evol. Microbiol.">
        <title>The Global Catalogue of Microorganisms (GCM) 10K type strain sequencing project: providing services to taxonomists for standard genome sequencing and annotation.</title>
        <authorList>
            <consortium name="The Broad Institute Genomics Platform"/>
            <consortium name="The Broad Institute Genome Sequencing Center for Infectious Disease"/>
            <person name="Wu L."/>
            <person name="Ma J."/>
        </authorList>
    </citation>
    <scope>NUCLEOTIDE SEQUENCE [LARGE SCALE GENOMIC DNA]</scope>
    <source>
        <strain evidence="10">DFY28</strain>
    </source>
</reference>
<dbReference type="SUPFAM" id="SSF103473">
    <property type="entry name" value="MFS general substrate transporter"/>
    <property type="match status" value="1"/>
</dbReference>
<protein>
    <submittedName>
        <fullName evidence="9">MFS transporter</fullName>
    </submittedName>
</protein>
<feature type="transmembrane region" description="Helical" evidence="7">
    <location>
        <begin position="348"/>
        <end position="370"/>
    </location>
</feature>
<dbReference type="EMBL" id="JBHUEY010000001">
    <property type="protein sequence ID" value="MFD1784341.1"/>
    <property type="molecule type" value="Genomic_DNA"/>
</dbReference>
<gene>
    <name evidence="9" type="ORF">ACFSC0_13120</name>
</gene>
<evidence type="ECO:0000256" key="3">
    <source>
        <dbReference type="ARBA" id="ARBA00022475"/>
    </source>
</evidence>
<evidence type="ECO:0000256" key="7">
    <source>
        <dbReference type="SAM" id="Phobius"/>
    </source>
</evidence>
<dbReference type="Gene3D" id="1.20.1250.20">
    <property type="entry name" value="MFS general substrate transporter like domains"/>
    <property type="match status" value="2"/>
</dbReference>
<feature type="transmembrane region" description="Helical" evidence="7">
    <location>
        <begin position="313"/>
        <end position="336"/>
    </location>
</feature>
<feature type="transmembrane region" description="Helical" evidence="7">
    <location>
        <begin position="289"/>
        <end position="307"/>
    </location>
</feature>
<feature type="transmembrane region" description="Helical" evidence="7">
    <location>
        <begin position="382"/>
        <end position="403"/>
    </location>
</feature>
<evidence type="ECO:0000313" key="10">
    <source>
        <dbReference type="Proteomes" id="UP001597237"/>
    </source>
</evidence>
<evidence type="ECO:0000256" key="6">
    <source>
        <dbReference type="ARBA" id="ARBA00023136"/>
    </source>
</evidence>
<dbReference type="Proteomes" id="UP001597237">
    <property type="component" value="Unassembled WGS sequence"/>
</dbReference>
<dbReference type="PANTHER" id="PTHR23513:SF6">
    <property type="entry name" value="MAJOR FACILITATOR SUPERFAMILY ASSOCIATED DOMAIN-CONTAINING PROTEIN"/>
    <property type="match status" value="1"/>
</dbReference>
<feature type="transmembrane region" description="Helical" evidence="7">
    <location>
        <begin position="258"/>
        <end position="277"/>
    </location>
</feature>
<dbReference type="CDD" id="cd06173">
    <property type="entry name" value="MFS_MefA_like"/>
    <property type="match status" value="1"/>
</dbReference>
<proteinExistence type="predicted"/>
<feature type="transmembrane region" description="Helical" evidence="7">
    <location>
        <begin position="83"/>
        <end position="102"/>
    </location>
</feature>
<keyword evidence="10" id="KW-1185">Reference proteome</keyword>
<dbReference type="Pfam" id="PF05977">
    <property type="entry name" value="MFS_3"/>
    <property type="match status" value="1"/>
</dbReference>
<comment type="caution">
    <text evidence="9">The sequence shown here is derived from an EMBL/GenBank/DDBJ whole genome shotgun (WGS) entry which is preliminary data.</text>
</comment>
<keyword evidence="5 7" id="KW-1133">Transmembrane helix</keyword>
<evidence type="ECO:0000256" key="5">
    <source>
        <dbReference type="ARBA" id="ARBA00022989"/>
    </source>
</evidence>
<dbReference type="PANTHER" id="PTHR23513">
    <property type="entry name" value="INTEGRAL MEMBRANE EFFLUX PROTEIN-RELATED"/>
    <property type="match status" value="1"/>
</dbReference>
<dbReference type="RefSeq" id="WP_377283709.1">
    <property type="nucleotide sequence ID" value="NZ_JBHRSI010000009.1"/>
</dbReference>
<keyword evidence="2" id="KW-0813">Transport</keyword>
<sequence length="412" mass="41108">MSEASALNRNPDFLKLWSAQAIAEFGARITREGLPIAAVLTLSAGPQALGLLSAVRSAAGLAVGLTLGGFVDRRPRRRLMIGMDVLRAAALVTIPAAALMGWLSLAQIFVVGAIVAAASALFAIAAHAYLPGLIAKAQLTEGNARLSATESVAEVGGPALAGVLFQWLTAPAAIALNAVTYAASAALLGAIRKPEPAPEPEPPATLLKDLRTGAGAAWSEPRVRALLLMGAVTTLFGSFFAATYVVFALQTLGLTPSLLGLTIAAGGAGALAGSVAAGPLSRALGAGPAILLGFLGWAAANVLIPLAPADPVLGTAALVTAQILGDGLAVASLVLAASLRQSLVPQNLLGRVGATFHAAEGAAGIAGALAGGLLAEQIGLRGAMFVAVAGMALAPLIGLMSPLRQVREIGDR</sequence>
<keyword evidence="3" id="KW-1003">Cell membrane</keyword>
<evidence type="ECO:0000256" key="1">
    <source>
        <dbReference type="ARBA" id="ARBA00004651"/>
    </source>
</evidence>
<keyword evidence="6 7" id="KW-0472">Membrane</keyword>
<feature type="domain" description="Major facilitator superfamily (MFS) profile" evidence="8">
    <location>
        <begin position="223"/>
        <end position="412"/>
    </location>
</feature>
<evidence type="ECO:0000256" key="2">
    <source>
        <dbReference type="ARBA" id="ARBA00022448"/>
    </source>
</evidence>
<evidence type="ECO:0000256" key="4">
    <source>
        <dbReference type="ARBA" id="ARBA00022692"/>
    </source>
</evidence>
<name>A0ABW4N2U2_9CAUL</name>
<dbReference type="InterPro" id="IPR036259">
    <property type="entry name" value="MFS_trans_sf"/>
</dbReference>
<feature type="transmembrane region" description="Helical" evidence="7">
    <location>
        <begin position="225"/>
        <end position="246"/>
    </location>
</feature>
<feature type="transmembrane region" description="Helical" evidence="7">
    <location>
        <begin position="108"/>
        <end position="130"/>
    </location>
</feature>
<comment type="subcellular location">
    <subcellularLocation>
        <location evidence="1">Cell membrane</location>
        <topology evidence="1">Multi-pass membrane protein</topology>
    </subcellularLocation>
</comment>
<dbReference type="InterPro" id="IPR010290">
    <property type="entry name" value="TM_effector"/>
</dbReference>
<evidence type="ECO:0000259" key="8">
    <source>
        <dbReference type="PROSITE" id="PS50850"/>
    </source>
</evidence>
<dbReference type="PROSITE" id="PS50850">
    <property type="entry name" value="MFS"/>
    <property type="match status" value="1"/>
</dbReference>